<name>A0AAF3FDH6_9BILA</name>
<feature type="region of interest" description="Disordered" evidence="1">
    <location>
        <begin position="431"/>
        <end position="463"/>
    </location>
</feature>
<dbReference type="InterPro" id="IPR029153">
    <property type="entry name" value="CPG4"/>
</dbReference>
<dbReference type="Pfam" id="PF15481">
    <property type="entry name" value="CPG4"/>
    <property type="match status" value="1"/>
</dbReference>
<keyword evidence="4" id="KW-1185">Reference proteome</keyword>
<evidence type="ECO:0000313" key="6">
    <source>
        <dbReference type="WBParaSite" id="MBELARI_LOCUS5019"/>
    </source>
</evidence>
<organism evidence="4 6">
    <name type="scientific">Mesorhabditis belari</name>
    <dbReference type="NCBI Taxonomy" id="2138241"/>
    <lineage>
        <taxon>Eukaryota</taxon>
        <taxon>Metazoa</taxon>
        <taxon>Ecdysozoa</taxon>
        <taxon>Nematoda</taxon>
        <taxon>Chromadorea</taxon>
        <taxon>Rhabditida</taxon>
        <taxon>Rhabditina</taxon>
        <taxon>Rhabditomorpha</taxon>
        <taxon>Rhabditoidea</taxon>
        <taxon>Rhabditidae</taxon>
        <taxon>Mesorhabditinae</taxon>
        <taxon>Mesorhabditis</taxon>
    </lineage>
</organism>
<keyword evidence="2" id="KW-0732">Signal</keyword>
<proteinExistence type="predicted"/>
<reference evidence="5 6" key="1">
    <citation type="submission" date="2024-02" db="UniProtKB">
        <authorList>
            <consortium name="WormBaseParasite"/>
        </authorList>
    </citation>
    <scope>IDENTIFICATION</scope>
</reference>
<feature type="domain" description="Chondroitin proteoglycan 4" evidence="3">
    <location>
        <begin position="84"/>
        <end position="176"/>
    </location>
</feature>
<evidence type="ECO:0000313" key="4">
    <source>
        <dbReference type="Proteomes" id="UP000887575"/>
    </source>
</evidence>
<evidence type="ECO:0000259" key="3">
    <source>
        <dbReference type="Pfam" id="PF15481"/>
    </source>
</evidence>
<dbReference type="PANTHER" id="PTHR37442">
    <property type="entry name" value="F18A1.7 PROTEIN-RELATED"/>
    <property type="match status" value="1"/>
</dbReference>
<protein>
    <submittedName>
        <fullName evidence="5 6">Chondroitin proteoglycan 4 domain-containing protein</fullName>
    </submittedName>
</protein>
<dbReference type="AlphaFoldDB" id="A0AAF3FDH6"/>
<dbReference type="Proteomes" id="UP000887575">
    <property type="component" value="Unassembled WGS sequence"/>
</dbReference>
<feature type="chain" id="PRO_5041856427" evidence="2">
    <location>
        <begin position="21"/>
        <end position="583"/>
    </location>
</feature>
<dbReference type="PANTHER" id="PTHR37442:SF2">
    <property type="entry name" value="CHONDROITIN PROTEOGLYCAN 4"/>
    <property type="match status" value="1"/>
</dbReference>
<sequence>MSNRFHIFLVVSCFIPTINGKAAVGLSPGAQKTPIDQLLEFSIWNPPKIELQQAPKLIELQQKPLNPEKPVLFPTLPPPPPSDCLSACSEFVMPVINAVVLAGSNTDRLKDACGQFEIAESCMKEMTHCPRNDFYYTTTSGVRYMCIEQRRAFDANSNCMDKVNDQVYQECDQECNTQALLAGLTAKETLSGLGEGFEGFMKNFIDPQMINIVVSETCRIGQCLLGCYKNKFDAHCDGAAGSLLSEALIRPLDNTQPLGAIFGTFLPSQCRFVYENDQRNNLRITRKLDEDLKKMYTDPKITPGLTTEERVLQPFLDATNKQATPVETFVAETNASTSSTSTNQTIPFPKGIGKTITSVKGVGKTNAQLNMINRMIGINGLSAAAFNNEIPKVPGSVKSGQAPVKRNVKSDGLSEFFEDDPFLDEEHDGLLAPEESKTQREPTKTDEGNPRSQRESGEQNEYDEFVTNPFAVWQVVEERPVPTQIGEPIIEIGAQPGLDGITHLHLERTTDNADLYMAQWIHPGRRYRVDVNVEPDDEGELICLLRTYKGFAVNRLSDADIDQLLAEIETTTKQRKTREKPKE</sequence>
<dbReference type="WBParaSite" id="MBELARI_LOCUS10344">
    <property type="protein sequence ID" value="MBELARI_LOCUS10344"/>
    <property type="gene ID" value="MBELARI_LOCUS10344"/>
</dbReference>
<feature type="signal peptide" evidence="2">
    <location>
        <begin position="1"/>
        <end position="20"/>
    </location>
</feature>
<dbReference type="InterPro" id="IPR053123">
    <property type="entry name" value="CPG4-like"/>
</dbReference>
<evidence type="ECO:0000313" key="5">
    <source>
        <dbReference type="WBParaSite" id="MBELARI_LOCUS10344"/>
    </source>
</evidence>
<feature type="compositionally biased region" description="Basic and acidic residues" evidence="1">
    <location>
        <begin position="434"/>
        <end position="457"/>
    </location>
</feature>
<accession>A0AAF3FDH6</accession>
<evidence type="ECO:0000256" key="2">
    <source>
        <dbReference type="SAM" id="SignalP"/>
    </source>
</evidence>
<dbReference type="WBParaSite" id="MBELARI_LOCUS5019">
    <property type="protein sequence ID" value="MBELARI_LOCUS5019"/>
    <property type="gene ID" value="MBELARI_LOCUS5019"/>
</dbReference>
<evidence type="ECO:0000256" key="1">
    <source>
        <dbReference type="SAM" id="MobiDB-lite"/>
    </source>
</evidence>